<keyword evidence="3" id="KW-1185">Reference proteome</keyword>
<sequence length="603" mass="66402">MSSTARQVGSSKPERDHATAEPPSFESPIPCTDDRCLPRSTDGSRRVESAEQSLLNHLRIPLLLESILRITDEGDQLSRGLRLALGLRSVLEQHQLRTFAHSLSRTCDNFCEIGTSQSNQEVYIGYESNHEKLSSSDSRYQDDIVFGSIVEVGTATESPAALASGEPTQIAETEDNTPEEGCDEVPGSDTQPVADNDDAKQSTLQCTNGRDPQPIHAEDVDERSEPTSDAFYTATFRPKTGMGKGTGAMDLGESASMAGTTLVTSSPNVMPSIEPMTPERTPSPIRLRGAALPRQTEDYQQDCLDLLDQAIDDFINDSHEQIRQFSTRGNSQETYKALSDSLRKNPTKAAEDRTRWSDGSEWVSLLEAGHGERHKGVIRYALTAIAFARWHASQVQLVDGPTTAQKAAQEVSARILGPKPKDDENKKGWERRRKKLGTHLTRGRKWSRLVEGLGSGILLKNAWRLAKSPESALDTLVRELPGSPEKMTVLRLLEDQTTLLIETCRTNPDRFNDDLESQGLPSLDPGSSTGCGGFDGLYEQVRNSITGDMLVVKGTDFRFSVDSLRRLGGTRWLNDKVILACLHLSDKLAFVRVGFSIPIHQQT</sequence>
<dbReference type="AlphaFoldDB" id="A0A084AIU8"/>
<feature type="compositionally biased region" description="Polar residues" evidence="1">
    <location>
        <begin position="1"/>
        <end position="10"/>
    </location>
</feature>
<dbReference type="EMBL" id="KL648707">
    <property type="protein sequence ID" value="KEY65227.1"/>
    <property type="molecule type" value="Genomic_DNA"/>
</dbReference>
<dbReference type="OrthoDB" id="5084510at2759"/>
<organism evidence="2 3">
    <name type="scientific">Stachybotrys chartarum (strain CBS 109288 / IBT 7711)</name>
    <name type="common">Toxic black mold</name>
    <name type="synonym">Stilbospora chartarum</name>
    <dbReference type="NCBI Taxonomy" id="1280523"/>
    <lineage>
        <taxon>Eukaryota</taxon>
        <taxon>Fungi</taxon>
        <taxon>Dikarya</taxon>
        <taxon>Ascomycota</taxon>
        <taxon>Pezizomycotina</taxon>
        <taxon>Sordariomycetes</taxon>
        <taxon>Hypocreomycetidae</taxon>
        <taxon>Hypocreales</taxon>
        <taxon>Stachybotryaceae</taxon>
        <taxon>Stachybotrys</taxon>
    </lineage>
</organism>
<feature type="compositionally biased region" description="Polar residues" evidence="1">
    <location>
        <begin position="201"/>
        <end position="210"/>
    </location>
</feature>
<feature type="region of interest" description="Disordered" evidence="1">
    <location>
        <begin position="1"/>
        <end position="47"/>
    </location>
</feature>
<feature type="compositionally biased region" description="Basic and acidic residues" evidence="1">
    <location>
        <begin position="32"/>
        <end position="47"/>
    </location>
</feature>
<evidence type="ECO:0000313" key="3">
    <source>
        <dbReference type="Proteomes" id="UP000028045"/>
    </source>
</evidence>
<evidence type="ECO:0000313" key="2">
    <source>
        <dbReference type="EMBL" id="KEY65227.1"/>
    </source>
</evidence>
<accession>A0A084AIU8</accession>
<feature type="region of interest" description="Disordered" evidence="1">
    <location>
        <begin position="264"/>
        <end position="285"/>
    </location>
</feature>
<proteinExistence type="predicted"/>
<name>A0A084AIU8_STACB</name>
<reference evidence="2 3" key="1">
    <citation type="journal article" date="2014" name="BMC Genomics">
        <title>Comparative genome sequencing reveals chemotype-specific gene clusters in the toxigenic black mold Stachybotrys.</title>
        <authorList>
            <person name="Semeiks J."/>
            <person name="Borek D."/>
            <person name="Otwinowski Z."/>
            <person name="Grishin N.V."/>
        </authorList>
    </citation>
    <scope>NUCLEOTIDE SEQUENCE [LARGE SCALE GENOMIC DNA]</scope>
    <source>
        <strain evidence="3">CBS 109288 / IBT 7711</strain>
    </source>
</reference>
<dbReference type="Proteomes" id="UP000028045">
    <property type="component" value="Unassembled WGS sequence"/>
</dbReference>
<protein>
    <submittedName>
        <fullName evidence="2">Uncharacterized protein</fullName>
    </submittedName>
</protein>
<feature type="compositionally biased region" description="Acidic residues" evidence="1">
    <location>
        <begin position="172"/>
        <end position="183"/>
    </location>
</feature>
<feature type="region of interest" description="Disordered" evidence="1">
    <location>
        <begin position="157"/>
        <end position="228"/>
    </location>
</feature>
<gene>
    <name evidence="2" type="ORF">S7711_08764</name>
</gene>
<dbReference type="HOGENOM" id="CLU_021921_0_0_1"/>
<evidence type="ECO:0000256" key="1">
    <source>
        <dbReference type="SAM" id="MobiDB-lite"/>
    </source>
</evidence>